<dbReference type="Gene3D" id="3.40.50.150">
    <property type="entry name" value="Vaccinia Virus protein VP39"/>
    <property type="match status" value="1"/>
</dbReference>
<dbReference type="GO" id="GO:0008168">
    <property type="term" value="F:methyltransferase activity"/>
    <property type="evidence" value="ECO:0007669"/>
    <property type="project" value="TreeGrafter"/>
</dbReference>
<evidence type="ECO:0000313" key="2">
    <source>
        <dbReference type="Proteomes" id="UP000030752"/>
    </source>
</evidence>
<dbReference type="PANTHER" id="PTHR43591">
    <property type="entry name" value="METHYLTRANSFERASE"/>
    <property type="match status" value="1"/>
</dbReference>
<dbReference type="Pfam" id="PF13489">
    <property type="entry name" value="Methyltransf_23"/>
    <property type="match status" value="1"/>
</dbReference>
<dbReference type="PANTHER" id="PTHR43591:SF10">
    <property type="entry name" value="ABC TRANSMEMBRANE TYPE-1 DOMAIN-CONTAINING PROTEIN-RELATED"/>
    <property type="match status" value="1"/>
</dbReference>
<dbReference type="STRING" id="1220924.W2SAA4"/>
<dbReference type="HOGENOM" id="CLU_010595_2_3_1"/>
<keyword evidence="2" id="KW-1185">Reference proteome</keyword>
<name>W2SAA4_CYPE1</name>
<protein>
    <recommendedName>
        <fullName evidence="3">Methyltransferase domain-containing protein</fullName>
    </recommendedName>
</protein>
<gene>
    <name evidence="1" type="ORF">HMPREF1541_09459</name>
</gene>
<dbReference type="RefSeq" id="XP_008712355.1">
    <property type="nucleotide sequence ID" value="XM_008714133.1"/>
</dbReference>
<dbReference type="InParanoid" id="W2SAA4"/>
<dbReference type="CDD" id="cd02440">
    <property type="entry name" value="AdoMet_MTases"/>
    <property type="match status" value="1"/>
</dbReference>
<dbReference type="Proteomes" id="UP000030752">
    <property type="component" value="Unassembled WGS sequence"/>
</dbReference>
<dbReference type="AlphaFoldDB" id="W2SAA4"/>
<reference evidence="1 2" key="1">
    <citation type="submission" date="2013-03" db="EMBL/GenBank/DDBJ databases">
        <title>The Genome Sequence of Phialophora europaea CBS 101466.</title>
        <authorList>
            <consortium name="The Broad Institute Genomics Platform"/>
            <person name="Cuomo C."/>
            <person name="de Hoog S."/>
            <person name="Gorbushina A."/>
            <person name="Walker B."/>
            <person name="Young S.K."/>
            <person name="Zeng Q."/>
            <person name="Gargeya S."/>
            <person name="Fitzgerald M."/>
            <person name="Haas B."/>
            <person name="Abouelleil A."/>
            <person name="Allen A.W."/>
            <person name="Alvarado L."/>
            <person name="Arachchi H.M."/>
            <person name="Berlin A.M."/>
            <person name="Chapman S.B."/>
            <person name="Gainer-Dewar J."/>
            <person name="Goldberg J."/>
            <person name="Griggs A."/>
            <person name="Gujja S."/>
            <person name="Hansen M."/>
            <person name="Howarth C."/>
            <person name="Imamovic A."/>
            <person name="Ireland A."/>
            <person name="Larimer J."/>
            <person name="McCowan C."/>
            <person name="Murphy C."/>
            <person name="Pearson M."/>
            <person name="Poon T.W."/>
            <person name="Priest M."/>
            <person name="Roberts A."/>
            <person name="Saif S."/>
            <person name="Shea T."/>
            <person name="Sisk P."/>
            <person name="Sykes S."/>
            <person name="Wortman J."/>
            <person name="Nusbaum C."/>
            <person name="Birren B."/>
        </authorList>
    </citation>
    <scope>NUCLEOTIDE SEQUENCE [LARGE SCALE GENOMIC DNA]</scope>
    <source>
        <strain evidence="1 2">CBS 101466</strain>
    </source>
</reference>
<dbReference type="GeneID" id="19976798"/>
<dbReference type="InterPro" id="IPR029063">
    <property type="entry name" value="SAM-dependent_MTases_sf"/>
</dbReference>
<evidence type="ECO:0008006" key="3">
    <source>
        <dbReference type="Google" id="ProtNLM"/>
    </source>
</evidence>
<dbReference type="eggNOG" id="ENOG502S6PS">
    <property type="taxonomic scope" value="Eukaryota"/>
</dbReference>
<sequence>MFPNDEEEQDRLDMLHHIFLLVQDGQLYTAPIEDPKRVLDMGAGTGIWALHFADQFPDAEVIGIDHDPMQPNWVPPNCRFIVDNLEDEWAYPPHQKFDYIHQRSMCGSIADWTRLYQQAMQHLQPGGWLEIQEFEVWFSSQKPGGLPDDSAIVQWQGLIDEGSTKFGRRLSYAGSFHKHLEEAGFEDIQARRFKTPIGSWPADRKLKSIGVFLQAQMMDALDAVTYVYFTRALGWTQDETRVLLAQVRKEFSDRSLHLYTYCWFYTARKPMSKTG</sequence>
<dbReference type="VEuPathDB" id="FungiDB:HMPREF1541_09459"/>
<dbReference type="SUPFAM" id="SSF53335">
    <property type="entry name" value="S-adenosyl-L-methionine-dependent methyltransferases"/>
    <property type="match status" value="1"/>
</dbReference>
<dbReference type="EMBL" id="KB822712">
    <property type="protein sequence ID" value="ETN45627.1"/>
    <property type="molecule type" value="Genomic_DNA"/>
</dbReference>
<dbReference type="OrthoDB" id="2013972at2759"/>
<accession>W2SAA4</accession>
<proteinExistence type="predicted"/>
<organism evidence="1 2">
    <name type="scientific">Cyphellophora europaea (strain CBS 101466)</name>
    <name type="common">Phialophora europaea</name>
    <dbReference type="NCBI Taxonomy" id="1220924"/>
    <lineage>
        <taxon>Eukaryota</taxon>
        <taxon>Fungi</taxon>
        <taxon>Dikarya</taxon>
        <taxon>Ascomycota</taxon>
        <taxon>Pezizomycotina</taxon>
        <taxon>Eurotiomycetes</taxon>
        <taxon>Chaetothyriomycetidae</taxon>
        <taxon>Chaetothyriales</taxon>
        <taxon>Cyphellophoraceae</taxon>
        <taxon>Cyphellophora</taxon>
    </lineage>
</organism>
<evidence type="ECO:0000313" key="1">
    <source>
        <dbReference type="EMBL" id="ETN45627.1"/>
    </source>
</evidence>